<evidence type="ECO:0000313" key="1">
    <source>
        <dbReference type="EMBL" id="RLM58389.1"/>
    </source>
</evidence>
<accession>A0A3L6PM78</accession>
<dbReference type="InterPro" id="IPR019312">
    <property type="entry name" value="CNOT11"/>
</dbReference>
<dbReference type="PANTHER" id="PTHR15975">
    <property type="entry name" value="CCR4-NOT TRANSCRIPTION COMPLEX SUBUNIT 11"/>
    <property type="match status" value="1"/>
</dbReference>
<dbReference type="GO" id="GO:0030014">
    <property type="term" value="C:CCR4-NOT complex"/>
    <property type="evidence" value="ECO:0007669"/>
    <property type="project" value="InterPro"/>
</dbReference>
<dbReference type="STRING" id="4540.A0A3L6PM78"/>
<reference evidence="2" key="1">
    <citation type="journal article" date="2019" name="Nat. Commun.">
        <title>The genome of broomcorn millet.</title>
        <authorList>
            <person name="Zou C."/>
            <person name="Miki D."/>
            <person name="Li D."/>
            <person name="Tang Q."/>
            <person name="Xiao L."/>
            <person name="Rajput S."/>
            <person name="Deng P."/>
            <person name="Jia W."/>
            <person name="Huang R."/>
            <person name="Zhang M."/>
            <person name="Sun Y."/>
            <person name="Hu J."/>
            <person name="Fu X."/>
            <person name="Schnable P.S."/>
            <person name="Li F."/>
            <person name="Zhang H."/>
            <person name="Feng B."/>
            <person name="Zhu X."/>
            <person name="Liu R."/>
            <person name="Schnable J.C."/>
            <person name="Zhu J.-K."/>
            <person name="Zhang H."/>
        </authorList>
    </citation>
    <scope>NUCLEOTIDE SEQUENCE [LARGE SCALE GENOMIC DNA]</scope>
</reference>
<dbReference type="EMBL" id="PQIB02000017">
    <property type="protein sequence ID" value="RLM58389.1"/>
    <property type="molecule type" value="Genomic_DNA"/>
</dbReference>
<gene>
    <name evidence="1" type="ORF">C2845_PM18G03740</name>
</gene>
<keyword evidence="2" id="KW-1185">Reference proteome</keyword>
<dbReference type="OrthoDB" id="10265389at2759"/>
<dbReference type="Pfam" id="PF10155">
    <property type="entry name" value="CNOT11"/>
    <property type="match status" value="1"/>
</dbReference>
<protein>
    <submittedName>
        <fullName evidence="1">CCR4-NOT transcription complex subunit 11-like</fullName>
    </submittedName>
</protein>
<evidence type="ECO:0000313" key="2">
    <source>
        <dbReference type="Proteomes" id="UP000275267"/>
    </source>
</evidence>
<sequence length="475" mass="52350">MSHNEDDAGGAAAADAAPVPAAVLKPSTYVPMGALRGGECADLLALVAAVTRPLEDAVADFRTRVAPERRLRFGSAVSFVLEDKMMLQPAERLIAFAILHQGYSSQLANPFVPLLINAACDETSEKAERVFLQLLLSSTNGDSNEVLKQSAVDYLNGSDCASQVLLPREQLEKQCSRDAASSLQSSFRDATVRSAIPDPDVFQSCGSSAEMSRIKPNRDNMIASLLQQTSLKGLTPQWIRPPPPRLEILEGELQWLNLDNNHELLWDGSMCADTSRGAVIRELVEKACKGPLAPSQQEIGKSVIGLGTQNMGAMFGNMEYKTIVLDLGMDWKLVYHCGMTPQKLPDLVEHNPCIAVEVLSKLINSPDMDAYFDVLVHMEMSLHSMEVVNRLTTAVVLPPGFIHDYISNCIRSCEDIKDKYMQNRLVRLVCVFLQSLIRNKIINVQDLFVEVQAFCIAFSRIREAAGLFRLLKSLE</sequence>
<dbReference type="Proteomes" id="UP000275267">
    <property type="component" value="Unassembled WGS sequence"/>
</dbReference>
<proteinExistence type="predicted"/>
<dbReference type="AlphaFoldDB" id="A0A3L6PM78"/>
<name>A0A3L6PM78_PANMI</name>
<organism evidence="1 2">
    <name type="scientific">Panicum miliaceum</name>
    <name type="common">Proso millet</name>
    <name type="synonym">Broomcorn millet</name>
    <dbReference type="NCBI Taxonomy" id="4540"/>
    <lineage>
        <taxon>Eukaryota</taxon>
        <taxon>Viridiplantae</taxon>
        <taxon>Streptophyta</taxon>
        <taxon>Embryophyta</taxon>
        <taxon>Tracheophyta</taxon>
        <taxon>Spermatophyta</taxon>
        <taxon>Magnoliopsida</taxon>
        <taxon>Liliopsida</taxon>
        <taxon>Poales</taxon>
        <taxon>Poaceae</taxon>
        <taxon>PACMAD clade</taxon>
        <taxon>Panicoideae</taxon>
        <taxon>Panicodae</taxon>
        <taxon>Paniceae</taxon>
        <taxon>Panicinae</taxon>
        <taxon>Panicum</taxon>
        <taxon>Panicum sect. Panicum</taxon>
    </lineage>
</organism>
<comment type="caution">
    <text evidence="1">The sequence shown here is derived from an EMBL/GenBank/DDBJ whole genome shotgun (WGS) entry which is preliminary data.</text>
</comment>
<dbReference type="PANTHER" id="PTHR15975:SF2">
    <property type="entry name" value="CCR4-NOT TRANSCRIPTION COMPLEX SUBUNIT 11"/>
    <property type="match status" value="1"/>
</dbReference>